<dbReference type="STRING" id="35622.SAMN04489764_0082"/>
<comment type="similarity">
    <text evidence="1 2">Belongs to the arylamine N-acetyltransferase family.</text>
</comment>
<dbReference type="EMBL" id="FNKK01000002">
    <property type="protein sequence ID" value="SDQ29550.1"/>
    <property type="molecule type" value="Genomic_DNA"/>
</dbReference>
<dbReference type="PANTHER" id="PTHR11786:SF0">
    <property type="entry name" value="ARYLAMINE N-ACETYLTRANSFERASE 4-RELATED"/>
    <property type="match status" value="1"/>
</dbReference>
<keyword evidence="4" id="KW-1185">Reference proteome</keyword>
<dbReference type="PANTHER" id="PTHR11786">
    <property type="entry name" value="N-HYDROXYARYLAMINE O-ACETYLTRANSFERASE"/>
    <property type="match status" value="1"/>
</dbReference>
<accession>A0A1H0ZQ08</accession>
<dbReference type="AlphaFoldDB" id="A0A1H0ZQ08"/>
<proteinExistence type="inferred from homology"/>
<evidence type="ECO:0000313" key="4">
    <source>
        <dbReference type="Proteomes" id="UP000217103"/>
    </source>
</evidence>
<dbReference type="RefSeq" id="WP_093256672.1">
    <property type="nucleotide sequence ID" value="NZ_FNKK01000002.1"/>
</dbReference>
<evidence type="ECO:0000256" key="1">
    <source>
        <dbReference type="ARBA" id="ARBA00006547"/>
    </source>
</evidence>
<dbReference type="OrthoDB" id="7181050at2"/>
<evidence type="ECO:0000256" key="2">
    <source>
        <dbReference type="RuleBase" id="RU003452"/>
    </source>
</evidence>
<dbReference type="InterPro" id="IPR038765">
    <property type="entry name" value="Papain-like_cys_pep_sf"/>
</dbReference>
<sequence length="261" mass="29422">MFDVDVYLARLGYTGPVSPTWPVLRDLHKRHLMTIPYDSALNATRGDNLWSNVDIDVDKTFAEVVVGGRGGVCTELNGLFRVLLERLGFTVDVYSAGTRQLDGSFGPDLEHVFNSVVLDGTRYLVDVGFVGPSFLEPIVLSDEPQEQYGNVFRVVRDGGYRVLLRKGRRGDYQQTYRFRPRARSFDEWNDPGDDLREFARGLAAAGTLVRGRAFETGQRILIGRRYVVVDDGYDHLRVLVNDDEHREVVAEILGTGHGRRT</sequence>
<dbReference type="Gene3D" id="2.40.128.150">
    <property type="entry name" value="Cysteine proteinases"/>
    <property type="match status" value="1"/>
</dbReference>
<dbReference type="Gene3D" id="3.30.2140.10">
    <property type="entry name" value="Arylamine N-acetyltransferase"/>
    <property type="match status" value="1"/>
</dbReference>
<dbReference type="InterPro" id="IPR001447">
    <property type="entry name" value="Arylamine_N-AcTrfase"/>
</dbReference>
<dbReference type="PRINTS" id="PR01543">
    <property type="entry name" value="ANATRNSFRASE"/>
</dbReference>
<evidence type="ECO:0000313" key="3">
    <source>
        <dbReference type="EMBL" id="SDQ29550.1"/>
    </source>
</evidence>
<reference evidence="3 4" key="1">
    <citation type="submission" date="2016-10" db="EMBL/GenBank/DDBJ databases">
        <authorList>
            <person name="de Groot N.N."/>
        </authorList>
    </citation>
    <scope>NUCLEOTIDE SEQUENCE [LARGE SCALE GENOMIC DNA]</scope>
    <source>
        <strain evidence="3 4">DSM 43794</strain>
    </source>
</reference>
<dbReference type="Pfam" id="PF00797">
    <property type="entry name" value="Acetyltransf_2"/>
    <property type="match status" value="1"/>
</dbReference>
<organism evidence="3 4">
    <name type="scientific">Thermostaphylospora chromogena</name>
    <dbReference type="NCBI Taxonomy" id="35622"/>
    <lineage>
        <taxon>Bacteria</taxon>
        <taxon>Bacillati</taxon>
        <taxon>Actinomycetota</taxon>
        <taxon>Actinomycetes</taxon>
        <taxon>Streptosporangiales</taxon>
        <taxon>Thermomonosporaceae</taxon>
        <taxon>Thermostaphylospora</taxon>
    </lineage>
</organism>
<dbReference type="SUPFAM" id="SSF54001">
    <property type="entry name" value="Cysteine proteinases"/>
    <property type="match status" value="1"/>
</dbReference>
<gene>
    <name evidence="3" type="ORF">SAMN04489764_0082</name>
</gene>
<protein>
    <submittedName>
        <fullName evidence="3">Amide synthase</fullName>
    </submittedName>
</protein>
<name>A0A1H0ZQ08_9ACTN</name>
<dbReference type="GO" id="GO:0016407">
    <property type="term" value="F:acetyltransferase activity"/>
    <property type="evidence" value="ECO:0007669"/>
    <property type="project" value="InterPro"/>
</dbReference>
<dbReference type="Proteomes" id="UP000217103">
    <property type="component" value="Unassembled WGS sequence"/>
</dbReference>